<feature type="signal peptide" evidence="1">
    <location>
        <begin position="1"/>
        <end position="26"/>
    </location>
</feature>
<evidence type="ECO:0000259" key="2">
    <source>
        <dbReference type="PROSITE" id="PS51704"/>
    </source>
</evidence>
<gene>
    <name evidence="3" type="ordered locus">Bcell_4234</name>
</gene>
<dbReference type="SUPFAM" id="SSF51695">
    <property type="entry name" value="PLC-like phosphodiesterases"/>
    <property type="match status" value="1"/>
</dbReference>
<dbReference type="PROSITE" id="PS51704">
    <property type="entry name" value="GP_PDE"/>
    <property type="match status" value="1"/>
</dbReference>
<dbReference type="STRING" id="649639.Bcell_4234"/>
<dbReference type="EMBL" id="CP002394">
    <property type="protein sequence ID" value="ADU32461.1"/>
    <property type="molecule type" value="Genomic_DNA"/>
</dbReference>
<dbReference type="PANTHER" id="PTHR46211">
    <property type="entry name" value="GLYCEROPHOSPHORYL DIESTER PHOSPHODIESTERASE"/>
    <property type="match status" value="1"/>
</dbReference>
<accession>E6TZ18</accession>
<proteinExistence type="predicted"/>
<evidence type="ECO:0000313" key="4">
    <source>
        <dbReference type="Proteomes" id="UP000001401"/>
    </source>
</evidence>
<dbReference type="CDD" id="cd08601">
    <property type="entry name" value="GDPD_SaGlpQ_like"/>
    <property type="match status" value="1"/>
</dbReference>
<dbReference type="HOGENOM" id="CLU_030006_3_5_9"/>
<dbReference type="Proteomes" id="UP000001401">
    <property type="component" value="Chromosome"/>
</dbReference>
<dbReference type="GO" id="GO:0006629">
    <property type="term" value="P:lipid metabolic process"/>
    <property type="evidence" value="ECO:0007669"/>
    <property type="project" value="InterPro"/>
</dbReference>
<evidence type="ECO:0000256" key="1">
    <source>
        <dbReference type="SAM" id="SignalP"/>
    </source>
</evidence>
<dbReference type="eggNOG" id="COG0584">
    <property type="taxonomic scope" value="Bacteria"/>
</dbReference>
<feature type="domain" description="GP-PDE" evidence="2">
    <location>
        <begin position="48"/>
        <end position="292"/>
    </location>
</feature>
<protein>
    <submittedName>
        <fullName evidence="3">Glycerophosphoryl diester phosphodiesterase</fullName>
    </submittedName>
</protein>
<dbReference type="AlphaFoldDB" id="E6TZ18"/>
<feature type="chain" id="PRO_5038987494" evidence="1">
    <location>
        <begin position="27"/>
        <end position="296"/>
    </location>
</feature>
<dbReference type="GO" id="GO:0008081">
    <property type="term" value="F:phosphoric diester hydrolase activity"/>
    <property type="evidence" value="ECO:0007669"/>
    <property type="project" value="InterPro"/>
</dbReference>
<dbReference type="Gene3D" id="3.20.20.190">
    <property type="entry name" value="Phosphatidylinositol (PI) phosphodiesterase"/>
    <property type="match status" value="1"/>
</dbReference>
<reference evidence="3 4" key="1">
    <citation type="submission" date="2010-12" db="EMBL/GenBank/DDBJ databases">
        <title>Complete sequence of Bacillus cellulosilyticus DSM 2522.</title>
        <authorList>
            <consortium name="US DOE Joint Genome Institute"/>
            <person name="Lucas S."/>
            <person name="Copeland A."/>
            <person name="Lapidus A."/>
            <person name="Cheng J.-F."/>
            <person name="Bruce D."/>
            <person name="Goodwin L."/>
            <person name="Pitluck S."/>
            <person name="Chertkov O."/>
            <person name="Detter J.C."/>
            <person name="Han C."/>
            <person name="Tapia R."/>
            <person name="Land M."/>
            <person name="Hauser L."/>
            <person name="Jeffries C."/>
            <person name="Kyrpides N."/>
            <person name="Ivanova N."/>
            <person name="Mikhailova N."/>
            <person name="Brumm P."/>
            <person name="Mead D."/>
            <person name="Woyke T."/>
        </authorList>
    </citation>
    <scope>NUCLEOTIDE SEQUENCE [LARGE SCALE GENOMIC DNA]</scope>
    <source>
        <strain evidence="4">ATCC 21833 / DSM 2522 / FERM P-1141 / JCM 9156 / N-4</strain>
    </source>
</reference>
<dbReference type="Pfam" id="PF03009">
    <property type="entry name" value="GDPD"/>
    <property type="match status" value="1"/>
</dbReference>
<dbReference type="KEGG" id="bco:Bcell_4234"/>
<evidence type="ECO:0000313" key="3">
    <source>
        <dbReference type="EMBL" id="ADU32461.1"/>
    </source>
</evidence>
<keyword evidence="4" id="KW-1185">Reference proteome</keyword>
<dbReference type="PANTHER" id="PTHR46211:SF7">
    <property type="entry name" value="GLYCEROPHOSPHODIESTER PHOSPHODIESTERASE"/>
    <property type="match status" value="1"/>
</dbReference>
<name>E6TZ18_EVAC2</name>
<dbReference type="InterPro" id="IPR017946">
    <property type="entry name" value="PLC-like_Pdiesterase_TIM-brl"/>
</dbReference>
<sequence precursor="true">MHKAYMSIKIALLLMMLIPLSQASTAVNTQIHELAYSVNKAKLPIEDTYVVAHRGASGYAPENTLEAFALAKKMEADFIELDIQRTKDGTLIVLHDKLVDRTTNGEGKVKDLSLHDIQQLDAGSWFNEKYPKYAKKEYVGAKVPTLEQVFETFGNSIQYIIELKSPHLYPKMEMELLNLLEKYQIEDDHIIIQSFDEKCLVNIHKQNANIPLFQLLKRPNTDEQQLKLIKKYAVGVGPNFKRINEDYVRKAKSFQLYIHPYTLNDEFEIETALNWGVSGIITNYPDKVKRKLSDKK</sequence>
<dbReference type="InterPro" id="IPR030395">
    <property type="entry name" value="GP_PDE_dom"/>
</dbReference>
<organism evidence="3 4">
    <name type="scientific">Evansella cellulosilytica (strain ATCC 21833 / DSM 2522 / FERM P-1141 / JCM 9156 / N-4)</name>
    <name type="common">Bacillus cellulosilyticus</name>
    <dbReference type="NCBI Taxonomy" id="649639"/>
    <lineage>
        <taxon>Bacteria</taxon>
        <taxon>Bacillati</taxon>
        <taxon>Bacillota</taxon>
        <taxon>Bacilli</taxon>
        <taxon>Bacillales</taxon>
        <taxon>Bacillaceae</taxon>
        <taxon>Evansella</taxon>
    </lineage>
</organism>
<keyword evidence="1" id="KW-0732">Signal</keyword>